<evidence type="ECO:0000313" key="1">
    <source>
        <dbReference type="EMBL" id="MFB9818985.1"/>
    </source>
</evidence>
<accession>A0ABV5XW53</accession>
<proteinExistence type="predicted"/>
<evidence type="ECO:0000313" key="2">
    <source>
        <dbReference type="Proteomes" id="UP001589702"/>
    </source>
</evidence>
<dbReference type="Gene3D" id="3.30.2310.20">
    <property type="entry name" value="RelE-like"/>
    <property type="match status" value="1"/>
</dbReference>
<sequence>MIRSFGSKDTERLWRREHVASMDSRILRSALRKLRQVGSAESIEDLRVPPGNRLEALKGDRAGQYSIRINDQWRICFRWTDAGPEEVEIVDYH</sequence>
<dbReference type="SUPFAM" id="SSF143011">
    <property type="entry name" value="RelE-like"/>
    <property type="match status" value="1"/>
</dbReference>
<reference evidence="1 2" key="1">
    <citation type="submission" date="2024-09" db="EMBL/GenBank/DDBJ databases">
        <authorList>
            <person name="Sun Q."/>
            <person name="Mori K."/>
        </authorList>
    </citation>
    <scope>NUCLEOTIDE SEQUENCE [LARGE SCALE GENOMIC DNA]</scope>
    <source>
        <strain evidence="1 2">JCM 1334</strain>
    </source>
</reference>
<keyword evidence="2" id="KW-1185">Reference proteome</keyword>
<comment type="caution">
    <text evidence="1">The sequence shown here is derived from an EMBL/GenBank/DDBJ whole genome shotgun (WGS) entry which is preliminary data.</text>
</comment>
<gene>
    <name evidence="1" type="ORF">ACFFP1_05670</name>
</gene>
<protein>
    <submittedName>
        <fullName evidence="1">Type II toxin-antitoxin system RelE/ParE family toxin</fullName>
    </submittedName>
</protein>
<name>A0ABV5XW53_ARTRM</name>
<dbReference type="Proteomes" id="UP001589702">
    <property type="component" value="Unassembled WGS sequence"/>
</dbReference>
<dbReference type="RefSeq" id="WP_234748389.1">
    <property type="nucleotide sequence ID" value="NZ_BAAAWN010000001.1"/>
</dbReference>
<organism evidence="1 2">
    <name type="scientific">Arthrobacter ramosus</name>
    <dbReference type="NCBI Taxonomy" id="1672"/>
    <lineage>
        <taxon>Bacteria</taxon>
        <taxon>Bacillati</taxon>
        <taxon>Actinomycetota</taxon>
        <taxon>Actinomycetes</taxon>
        <taxon>Micrococcales</taxon>
        <taxon>Micrococcaceae</taxon>
        <taxon>Arthrobacter</taxon>
    </lineage>
</organism>
<dbReference type="PANTHER" id="PTHR40266">
    <property type="entry name" value="TOXIN HIGB-1"/>
    <property type="match status" value="1"/>
</dbReference>
<dbReference type="EMBL" id="JBHMBC010000007">
    <property type="protein sequence ID" value="MFB9818985.1"/>
    <property type="molecule type" value="Genomic_DNA"/>
</dbReference>
<dbReference type="InterPro" id="IPR035093">
    <property type="entry name" value="RelE/ParE_toxin_dom_sf"/>
</dbReference>
<dbReference type="Pfam" id="PF05015">
    <property type="entry name" value="HigB-like_toxin"/>
    <property type="match status" value="1"/>
</dbReference>
<dbReference type="PANTHER" id="PTHR40266:SF2">
    <property type="entry name" value="TOXIN HIGB-1"/>
    <property type="match status" value="1"/>
</dbReference>
<dbReference type="InterPro" id="IPR007711">
    <property type="entry name" value="HigB-1"/>
</dbReference>